<feature type="compositionally biased region" description="Polar residues" evidence="7">
    <location>
        <begin position="893"/>
        <end position="902"/>
    </location>
</feature>
<evidence type="ECO:0000256" key="3">
    <source>
        <dbReference type="ARBA" id="ARBA00022777"/>
    </source>
</evidence>
<dbReference type="GO" id="GO:0005737">
    <property type="term" value="C:cytoplasm"/>
    <property type="evidence" value="ECO:0007669"/>
    <property type="project" value="TreeGrafter"/>
</dbReference>
<feature type="region of interest" description="Disordered" evidence="7">
    <location>
        <begin position="167"/>
        <end position="204"/>
    </location>
</feature>
<keyword evidence="4 6" id="KW-0067">ATP-binding</keyword>
<dbReference type="PROSITE" id="PS50011">
    <property type="entry name" value="PROTEIN_KINASE_DOM"/>
    <property type="match status" value="1"/>
</dbReference>
<feature type="region of interest" description="Disordered" evidence="7">
    <location>
        <begin position="412"/>
        <end position="431"/>
    </location>
</feature>
<dbReference type="Proteomes" id="UP000765509">
    <property type="component" value="Unassembled WGS sequence"/>
</dbReference>
<protein>
    <recommendedName>
        <fullName evidence="8">Protein kinase domain-containing protein</fullName>
    </recommendedName>
</protein>
<dbReference type="GO" id="GO:0005524">
    <property type="term" value="F:ATP binding"/>
    <property type="evidence" value="ECO:0007669"/>
    <property type="project" value="UniProtKB-UniRule"/>
</dbReference>
<feature type="compositionally biased region" description="Low complexity" evidence="7">
    <location>
        <begin position="877"/>
        <end position="892"/>
    </location>
</feature>
<comment type="caution">
    <text evidence="9">The sequence shown here is derived from an EMBL/GenBank/DDBJ whole genome shotgun (WGS) entry which is preliminary data.</text>
</comment>
<feature type="compositionally biased region" description="Polar residues" evidence="7">
    <location>
        <begin position="755"/>
        <end position="769"/>
    </location>
</feature>
<feature type="region of interest" description="Disordered" evidence="7">
    <location>
        <begin position="309"/>
        <end position="389"/>
    </location>
</feature>
<feature type="compositionally biased region" description="Polar residues" evidence="7">
    <location>
        <begin position="1164"/>
        <end position="1179"/>
    </location>
</feature>
<feature type="region of interest" description="Disordered" evidence="7">
    <location>
        <begin position="590"/>
        <end position="619"/>
    </location>
</feature>
<evidence type="ECO:0000256" key="5">
    <source>
        <dbReference type="ARBA" id="ARBA00037982"/>
    </source>
</evidence>
<comment type="similarity">
    <text evidence="5">Belongs to the protein kinase superfamily. Ser/Thr protein kinase family. GCN2 subfamily.</text>
</comment>
<evidence type="ECO:0000313" key="10">
    <source>
        <dbReference type="Proteomes" id="UP000765509"/>
    </source>
</evidence>
<dbReference type="InterPro" id="IPR000719">
    <property type="entry name" value="Prot_kinase_dom"/>
</dbReference>
<evidence type="ECO:0000259" key="8">
    <source>
        <dbReference type="PROSITE" id="PS50011"/>
    </source>
</evidence>
<dbReference type="SMART" id="SM00220">
    <property type="entry name" value="S_TKc"/>
    <property type="match status" value="1"/>
</dbReference>
<dbReference type="OrthoDB" id="2505680at2759"/>
<feature type="domain" description="Protein kinase" evidence="8">
    <location>
        <begin position="1435"/>
        <end position="1757"/>
    </location>
</feature>
<feature type="compositionally biased region" description="Low complexity" evidence="7">
    <location>
        <begin position="177"/>
        <end position="199"/>
    </location>
</feature>
<evidence type="ECO:0000256" key="1">
    <source>
        <dbReference type="ARBA" id="ARBA00022679"/>
    </source>
</evidence>
<dbReference type="PROSITE" id="PS00107">
    <property type="entry name" value="PROTEIN_KINASE_ATP"/>
    <property type="match status" value="1"/>
</dbReference>
<dbReference type="InterPro" id="IPR008271">
    <property type="entry name" value="Ser/Thr_kinase_AS"/>
</dbReference>
<keyword evidence="3" id="KW-0418">Kinase</keyword>
<feature type="compositionally biased region" description="Polar residues" evidence="7">
    <location>
        <begin position="106"/>
        <end position="123"/>
    </location>
</feature>
<keyword evidence="2 6" id="KW-0547">Nucleotide-binding</keyword>
<feature type="compositionally biased region" description="Low complexity" evidence="7">
    <location>
        <begin position="40"/>
        <end position="101"/>
    </location>
</feature>
<evidence type="ECO:0000256" key="4">
    <source>
        <dbReference type="ARBA" id="ARBA00022840"/>
    </source>
</evidence>
<reference evidence="9" key="1">
    <citation type="submission" date="2021-03" db="EMBL/GenBank/DDBJ databases">
        <title>Draft genome sequence of rust myrtle Austropuccinia psidii MF-1, a brazilian biotype.</title>
        <authorList>
            <person name="Quecine M.C."/>
            <person name="Pachon D.M.R."/>
            <person name="Bonatelli M.L."/>
            <person name="Correr F.H."/>
            <person name="Franceschini L.M."/>
            <person name="Leite T.F."/>
            <person name="Margarido G.R.A."/>
            <person name="Almeida C.A."/>
            <person name="Ferrarezi J.A."/>
            <person name="Labate C.A."/>
        </authorList>
    </citation>
    <scope>NUCLEOTIDE SEQUENCE</scope>
    <source>
        <strain evidence="9">MF-1</strain>
    </source>
</reference>
<feature type="region of interest" description="Disordered" evidence="7">
    <location>
        <begin position="1"/>
        <end position="124"/>
    </location>
</feature>
<proteinExistence type="inferred from homology"/>
<feature type="compositionally biased region" description="Low complexity" evidence="7">
    <location>
        <begin position="364"/>
        <end position="377"/>
    </location>
</feature>
<keyword evidence="1" id="KW-0808">Transferase</keyword>
<feature type="compositionally biased region" description="Low complexity" evidence="7">
    <location>
        <begin position="1"/>
        <end position="14"/>
    </location>
</feature>
<dbReference type="GO" id="GO:0004713">
    <property type="term" value="F:protein tyrosine kinase activity"/>
    <property type="evidence" value="ECO:0007669"/>
    <property type="project" value="TreeGrafter"/>
</dbReference>
<dbReference type="GO" id="GO:0110031">
    <property type="term" value="P:negative regulation of G2/MI transition of meiotic cell cycle"/>
    <property type="evidence" value="ECO:0007669"/>
    <property type="project" value="TreeGrafter"/>
</dbReference>
<name>A0A9Q3GRF1_9BASI</name>
<feature type="compositionally biased region" description="Polar residues" evidence="7">
    <location>
        <begin position="414"/>
        <end position="431"/>
    </location>
</feature>
<feature type="region of interest" description="Disordered" evidence="7">
    <location>
        <begin position="685"/>
        <end position="704"/>
    </location>
</feature>
<sequence length="1898" mass="211021">MTSPSSSQSPFRSFEAFKKHHAPTRKTLFGTPNHLICLDSNSNSRQTLSSSSSSSSKSSSSTPIISSQPQLSSSSPTLNSNQNQNQNQHLNLNLNSNSNSIIDPIDQSNHSSLPQSSPGTWSVSGKLVRKKASGLFREAARSWGRSKSKEVLSFGLGVLIGNPDHHQINSHSSSTGPISSLNSIDKSSSSIHPSTPLHSNRLESSNKLLHTSNSVMNTIGRAPKKRISFHGTKKLKGKDKTNSKLKRRSEIGFGDWADTLNTAVASSSPISPPIPAELKEFNHHTFQNDEIDSPLKFQSSTIITPNHQHQLESSHHLNSLVPSSSSSSQPSQPSQVMTLPIRRRDRSTLVTRHQLVTPAIELQPPSSSTRVPRSTFPHSHRSPRSPRRIYNTRATATRTQSLQNQSSCSLLNSFDLSTPRNHPSETSLPSHLNQYQQLPPLTSSPFKRACSTSIHLDHHPNLHSPTKSRVMDQTKSVSLKSTHSARINLFGATPNQSGGLEPIKSKKINSTLNHNPKSQIPSTIISSDPNLLHSSTTIEESPRLRQSVISNTLSNNKSSHSHSQIGFDTLIETDQDSDLGFDEIDFNHSISSSSQSQKAKSPSPILSNSNINNNLKGPSNLIKPETCLSNQYFENSLENQSNSSSIKPYWNHSSFKSNETWSITPIDGIKNLPRRYSLDESCEDNDLDERVTQTTSSKASSNTSILSSFTPCESFQASNNLAPPLSSSSLQLPTPNIDGFGALPPPESPFPGSNRIKSISNRSHTTISPNKLKRDLDGEPVGFMISSHLHNLHRPNLQSRLSSSSNQHFHRQKSDPFEVIYHNQTDSWSHQSNEMSEEDDDDDDDDNGLIGHNDLHTGSHESHEGMSNLSVPGLTDSSSLASSLASSNQSSNHPYQTRTPVDNNNNNNNLVSTGWNKSETESGRKTKRRSLPTNLTKTNNHQNLNHLPPLPINSTSTPLSNVKHSLAQHPSLRTLVQSNQNPSSIQEIDFSFQNVKPNASAFLSSGMISKKTLARDRRESSFTSNSPFLQYALTTNDIKSNSHLENSSFLSNENSIALKSMREALGGPHIIAAAIREDQEIQQRIIEQYDQSLSFNNNHHHQSSSPHHSSLGLLLPDCFRKHSNSSLRMPDTPMKKSHTIHKVNHLHHNKPLVPSNLSKTACSYSSSLDGSPIENSPTSRNRRFPLIESPSLPPSLVCPKTGSISLKKSNQTQTGSSSKCQVIDDFNGSPSISNHLDSFKSQELNGLVLDSSSVKHSSIYRRRSSDGILGHQSKSNNLSRSNNPFEEPGTPTKVPPIWLKRAPQLLNSPGNSISSGTSSPSLPYCNVKLPLNINSNSEQIIDPQVTPHRNNGRLYNSLKFSPIASINLKQGSSSTLVTDHDPSRLLSSPPLQLSSFQNQHLNNNKSHQLPRRSDDTLIDFNNIQSNQADRFESEFDVVETIGIGEFGEVFKVRQDLTGKVFAVKRAKRTANGPKALGRQFEEVDILRRLTQGPNRSEFIIQLHDSWQDSNRWYLQTEYCENGTLERFLELIARLQDRLDEERIWKITSELSQAIGFIHSTGVLHLDIKPANVLITAHGGLKVGDFGLAKRWPRINPKEVCQIGLLEGLYPIYEHKPTTTTSTIEDDKIKLIPKQFLRYEDISDTEERQMMRFKNSGRFIGFDLEREGDREYIAPEILSGRYGEEADVFSVGLIALEIGTNIVLPDNGDEWRGLRSSDFSRMDLSHLSSELVLLIKRMMDKCPDRRITTTELGRHPVLSKLKNLRQNGLLQESNHQDEINMIDLESKKVELIDDEGDTKMFINENDLNSNQLESIKPWRPSPPKDNIWKIARGAVLPEAEGFLQFILTGQSTPSRRKGLLNGLKVDLKARKRNDEENQFTELQAISVVEEVKDKMEIDF</sequence>
<feature type="compositionally biased region" description="Basic and acidic residues" evidence="7">
    <location>
        <begin position="853"/>
        <end position="864"/>
    </location>
</feature>
<feature type="compositionally biased region" description="Acidic residues" evidence="7">
    <location>
        <begin position="835"/>
        <end position="847"/>
    </location>
</feature>
<feature type="compositionally biased region" description="Low complexity" evidence="7">
    <location>
        <begin position="316"/>
        <end position="336"/>
    </location>
</feature>
<dbReference type="Gene3D" id="1.10.510.10">
    <property type="entry name" value="Transferase(Phosphotransferase) domain 1"/>
    <property type="match status" value="1"/>
</dbReference>
<keyword evidence="10" id="KW-1185">Reference proteome</keyword>
<feature type="region of interest" description="Disordered" evidence="7">
    <location>
        <begin position="745"/>
        <end position="775"/>
    </location>
</feature>
<dbReference type="PROSITE" id="PS00108">
    <property type="entry name" value="PROTEIN_KINASE_ST"/>
    <property type="match status" value="1"/>
</dbReference>
<dbReference type="InterPro" id="IPR050339">
    <property type="entry name" value="CC_SR_Kinase"/>
</dbReference>
<dbReference type="PANTHER" id="PTHR11042">
    <property type="entry name" value="EUKARYOTIC TRANSLATION INITIATION FACTOR 2-ALPHA KINASE EIF2-ALPHA KINASE -RELATED"/>
    <property type="match status" value="1"/>
</dbReference>
<feature type="region of interest" description="Disordered" evidence="7">
    <location>
        <begin position="827"/>
        <end position="948"/>
    </location>
</feature>
<dbReference type="Gene3D" id="3.30.200.20">
    <property type="entry name" value="Phosphorylase Kinase, domain 1"/>
    <property type="match status" value="1"/>
</dbReference>
<dbReference type="GO" id="GO:0005634">
    <property type="term" value="C:nucleus"/>
    <property type="evidence" value="ECO:0007669"/>
    <property type="project" value="TreeGrafter"/>
</dbReference>
<dbReference type="InterPro" id="IPR011009">
    <property type="entry name" value="Kinase-like_dom_sf"/>
</dbReference>
<evidence type="ECO:0000256" key="6">
    <source>
        <dbReference type="PROSITE-ProRule" id="PRU10141"/>
    </source>
</evidence>
<feature type="compositionally biased region" description="Polar residues" evidence="7">
    <location>
        <begin position="692"/>
        <end position="704"/>
    </location>
</feature>
<dbReference type="PANTHER" id="PTHR11042:SF190">
    <property type="entry name" value="MITOSIS INHIBITOR PROTEIN KINASE MIK1"/>
    <property type="match status" value="1"/>
</dbReference>
<feature type="compositionally biased region" description="Basic residues" evidence="7">
    <location>
        <begin position="378"/>
        <end position="387"/>
    </location>
</feature>
<dbReference type="InterPro" id="IPR017441">
    <property type="entry name" value="Protein_kinase_ATP_BS"/>
</dbReference>
<organism evidence="9 10">
    <name type="scientific">Austropuccinia psidii MF-1</name>
    <dbReference type="NCBI Taxonomy" id="1389203"/>
    <lineage>
        <taxon>Eukaryota</taxon>
        <taxon>Fungi</taxon>
        <taxon>Dikarya</taxon>
        <taxon>Basidiomycota</taxon>
        <taxon>Pucciniomycotina</taxon>
        <taxon>Pucciniomycetes</taxon>
        <taxon>Pucciniales</taxon>
        <taxon>Sphaerophragmiaceae</taxon>
        <taxon>Austropuccinia</taxon>
    </lineage>
</organism>
<feature type="region of interest" description="Disordered" evidence="7">
    <location>
        <begin position="1263"/>
        <end position="1294"/>
    </location>
</feature>
<dbReference type="SUPFAM" id="SSF56112">
    <property type="entry name" value="Protein kinase-like (PK-like)"/>
    <property type="match status" value="1"/>
</dbReference>
<dbReference type="Pfam" id="PF00069">
    <property type="entry name" value="Pkinase"/>
    <property type="match status" value="2"/>
</dbReference>
<evidence type="ECO:0000313" key="9">
    <source>
        <dbReference type="EMBL" id="MBW0477101.1"/>
    </source>
</evidence>
<accession>A0A9Q3GRF1</accession>
<feature type="compositionally biased region" description="Polar residues" evidence="7">
    <location>
        <begin position="1272"/>
        <end position="1284"/>
    </location>
</feature>
<evidence type="ECO:0000256" key="2">
    <source>
        <dbReference type="ARBA" id="ARBA00022741"/>
    </source>
</evidence>
<gene>
    <name evidence="9" type="ORF">O181_016816</name>
</gene>
<feature type="binding site" evidence="6">
    <location>
        <position position="1464"/>
    </location>
    <ligand>
        <name>ATP</name>
        <dbReference type="ChEBI" id="CHEBI:30616"/>
    </ligand>
</feature>
<evidence type="ECO:0000256" key="7">
    <source>
        <dbReference type="SAM" id="MobiDB-lite"/>
    </source>
</evidence>
<feature type="region of interest" description="Disordered" evidence="7">
    <location>
        <begin position="1164"/>
        <end position="1192"/>
    </location>
</feature>
<dbReference type="EMBL" id="AVOT02004697">
    <property type="protein sequence ID" value="MBW0477101.1"/>
    <property type="molecule type" value="Genomic_DNA"/>
</dbReference>